<evidence type="ECO:0000313" key="1">
    <source>
        <dbReference type="EMBL" id="ESA09720.1"/>
    </source>
</evidence>
<dbReference type="EMBL" id="KI287799">
    <property type="protein sequence ID" value="ESA09720.1"/>
    <property type="molecule type" value="Genomic_DNA"/>
</dbReference>
<dbReference type="AlphaFoldDB" id="U9TNK3"/>
<sequence length="66" mass="7664">MSRKCLGGLRPGVQKFVFKPLENYIKIIDACIHNYLIREPTLKGPAENGNLAWRQMKVKNYVKNLF</sequence>
<reference evidence="1" key="1">
    <citation type="submission" date="2013-07" db="EMBL/GenBank/DDBJ databases">
        <title>The genome of an arbuscular mycorrhizal fungus provides insights into the evolution of the oldest plant symbiosis.</title>
        <authorList>
            <consortium name="DOE Joint Genome Institute"/>
            <person name="Tisserant E."/>
            <person name="Malbreil M."/>
            <person name="Kuo A."/>
            <person name="Kohler A."/>
            <person name="Symeonidi A."/>
            <person name="Balestrini R."/>
            <person name="Charron P."/>
            <person name="Duensing N."/>
            <person name="Frei-dit-Frey N."/>
            <person name="Gianinazzi-Pearson V."/>
            <person name="Gilbert B."/>
            <person name="Handa Y."/>
            <person name="Hijri M."/>
            <person name="Kaul R."/>
            <person name="Kawaguchi M."/>
            <person name="Krajinski F."/>
            <person name="Lammers P."/>
            <person name="Lapierre D."/>
            <person name="Masclaux F.G."/>
            <person name="Murat C."/>
            <person name="Morin E."/>
            <person name="Ndikumana S."/>
            <person name="Pagni M."/>
            <person name="Petitpierre D."/>
            <person name="Requena N."/>
            <person name="Rosikiewicz P."/>
            <person name="Riley R."/>
            <person name="Saito K."/>
            <person name="San Clemente H."/>
            <person name="Shapiro H."/>
            <person name="van Tuinen D."/>
            <person name="Becard G."/>
            <person name="Bonfante P."/>
            <person name="Paszkowski U."/>
            <person name="Shachar-Hill Y."/>
            <person name="Young J.P."/>
            <person name="Sanders I.R."/>
            <person name="Henrissat B."/>
            <person name="Rensing S.A."/>
            <person name="Grigoriev I.V."/>
            <person name="Corradi N."/>
            <person name="Roux C."/>
            <person name="Martin F."/>
        </authorList>
    </citation>
    <scope>NUCLEOTIDE SEQUENCE</scope>
    <source>
        <strain evidence="1">DAOM 197198</strain>
    </source>
</reference>
<dbReference type="HOGENOM" id="CLU_2832465_0_0_1"/>
<gene>
    <name evidence="1" type="ORF">GLOINDRAFT_30223</name>
</gene>
<accession>U9TNK3</accession>
<organism evidence="1">
    <name type="scientific">Rhizophagus irregularis (strain DAOM 181602 / DAOM 197198 / MUCL 43194)</name>
    <name type="common">Arbuscular mycorrhizal fungus</name>
    <name type="synonym">Glomus intraradices</name>
    <dbReference type="NCBI Taxonomy" id="747089"/>
    <lineage>
        <taxon>Eukaryota</taxon>
        <taxon>Fungi</taxon>
        <taxon>Fungi incertae sedis</taxon>
        <taxon>Mucoromycota</taxon>
        <taxon>Glomeromycotina</taxon>
        <taxon>Glomeromycetes</taxon>
        <taxon>Glomerales</taxon>
        <taxon>Glomeraceae</taxon>
        <taxon>Rhizophagus</taxon>
    </lineage>
</organism>
<proteinExistence type="predicted"/>
<protein>
    <submittedName>
        <fullName evidence="1">Uncharacterized protein</fullName>
    </submittedName>
</protein>
<name>U9TNK3_RHIID</name>